<gene>
    <name evidence="8" type="primary">LOC130471502</name>
</gene>
<evidence type="ECO:0000313" key="8">
    <source>
        <dbReference type="RefSeq" id="XP_056697659.1"/>
    </source>
</evidence>
<evidence type="ECO:0000256" key="1">
    <source>
        <dbReference type="ARBA" id="ARBA00023015"/>
    </source>
</evidence>
<evidence type="ECO:0000256" key="3">
    <source>
        <dbReference type="ARBA" id="ARBA00023163"/>
    </source>
</evidence>
<dbReference type="Gene3D" id="2.170.150.80">
    <property type="entry name" value="NAC domain"/>
    <property type="match status" value="1"/>
</dbReference>
<dbReference type="PANTHER" id="PTHR31744">
    <property type="entry name" value="PROTEIN CUP-SHAPED COTYLEDON 2-RELATED"/>
    <property type="match status" value="1"/>
</dbReference>
<reference evidence="8" key="2">
    <citation type="submission" date="2025-08" db="UniProtKB">
        <authorList>
            <consortium name="RefSeq"/>
        </authorList>
    </citation>
    <scope>IDENTIFICATION</scope>
    <source>
        <tissue evidence="8">Leaf</tissue>
    </source>
</reference>
<dbReference type="Proteomes" id="UP000813463">
    <property type="component" value="Chromosome 4"/>
</dbReference>
<feature type="region of interest" description="Disordered" evidence="5">
    <location>
        <begin position="1"/>
        <end position="24"/>
    </location>
</feature>
<keyword evidence="7" id="KW-1185">Reference proteome</keyword>
<feature type="domain" description="NAC" evidence="6">
    <location>
        <begin position="36"/>
        <end position="185"/>
    </location>
</feature>
<keyword evidence="4" id="KW-0539">Nucleus</keyword>
<dbReference type="RefSeq" id="XP_056697659.1">
    <property type="nucleotide sequence ID" value="XM_056841681.1"/>
</dbReference>
<organism evidence="7 8">
    <name type="scientific">Spinacia oleracea</name>
    <name type="common">Spinach</name>
    <dbReference type="NCBI Taxonomy" id="3562"/>
    <lineage>
        <taxon>Eukaryota</taxon>
        <taxon>Viridiplantae</taxon>
        <taxon>Streptophyta</taxon>
        <taxon>Embryophyta</taxon>
        <taxon>Tracheophyta</taxon>
        <taxon>Spermatophyta</taxon>
        <taxon>Magnoliopsida</taxon>
        <taxon>eudicotyledons</taxon>
        <taxon>Gunneridae</taxon>
        <taxon>Pentapetalae</taxon>
        <taxon>Caryophyllales</taxon>
        <taxon>Chenopodiaceae</taxon>
        <taxon>Chenopodioideae</taxon>
        <taxon>Anserineae</taxon>
        <taxon>Spinacia</taxon>
    </lineage>
</organism>
<evidence type="ECO:0000259" key="6">
    <source>
        <dbReference type="PROSITE" id="PS51005"/>
    </source>
</evidence>
<accession>A0ABM3RPX3</accession>
<evidence type="ECO:0000256" key="5">
    <source>
        <dbReference type="SAM" id="MobiDB-lite"/>
    </source>
</evidence>
<dbReference type="PANTHER" id="PTHR31744:SF232">
    <property type="entry name" value="TRANSCRIPTION FACTOR NAM FAMILY"/>
    <property type="match status" value="1"/>
</dbReference>
<keyword evidence="1" id="KW-0805">Transcription regulation</keyword>
<protein>
    <submittedName>
        <fullName evidence="8">NAC domain-containing protein 82-like</fullName>
    </submittedName>
</protein>
<keyword evidence="2" id="KW-0238">DNA-binding</keyword>
<dbReference type="Pfam" id="PF02365">
    <property type="entry name" value="NAM"/>
    <property type="match status" value="1"/>
</dbReference>
<evidence type="ECO:0000256" key="4">
    <source>
        <dbReference type="ARBA" id="ARBA00023242"/>
    </source>
</evidence>
<dbReference type="InterPro" id="IPR003441">
    <property type="entry name" value="NAC-dom"/>
</dbReference>
<reference evidence="7" key="1">
    <citation type="journal article" date="2021" name="Nat. Commun.">
        <title>Genomic analyses provide insights into spinach domestication and the genetic basis of agronomic traits.</title>
        <authorList>
            <person name="Cai X."/>
            <person name="Sun X."/>
            <person name="Xu C."/>
            <person name="Sun H."/>
            <person name="Wang X."/>
            <person name="Ge C."/>
            <person name="Zhang Z."/>
            <person name="Wang Q."/>
            <person name="Fei Z."/>
            <person name="Jiao C."/>
            <person name="Wang Q."/>
        </authorList>
    </citation>
    <scope>NUCLEOTIDE SEQUENCE [LARGE SCALE GENOMIC DNA]</scope>
    <source>
        <strain evidence="7">cv. Varoflay</strain>
    </source>
</reference>
<dbReference type="GeneID" id="130471502"/>
<dbReference type="PROSITE" id="PS51005">
    <property type="entry name" value="NAC"/>
    <property type="match status" value="1"/>
</dbReference>
<dbReference type="SUPFAM" id="SSF101941">
    <property type="entry name" value="NAC domain"/>
    <property type="match status" value="1"/>
</dbReference>
<keyword evidence="3" id="KW-0804">Transcription</keyword>
<dbReference type="InterPro" id="IPR036093">
    <property type="entry name" value="NAC_dom_sf"/>
</dbReference>
<feature type="compositionally biased region" description="Basic and acidic residues" evidence="5">
    <location>
        <begin position="10"/>
        <end position="23"/>
    </location>
</feature>
<evidence type="ECO:0000256" key="2">
    <source>
        <dbReference type="ARBA" id="ARBA00023125"/>
    </source>
</evidence>
<evidence type="ECO:0000313" key="7">
    <source>
        <dbReference type="Proteomes" id="UP000813463"/>
    </source>
</evidence>
<sequence>MESDLGYEVHNVEDQGKNGKDDGTVEVDPISLLEKLPPGFRFNPTKEELIMFYLPKKCLGQNMGPKCINDVNIYDHSPWELPSLSYLHSKDRIWYFFCPRVMQDNGKTPRKTLKNGYWKETGRVTTLTHKQYHVGDLKTFIYHIGVAPKGERTNWVMKEFNLTEYMIQEMCVVDNSYVLCKVYEKSGPGPKNGAEYGAPYDKSEWDNKFDNQNTHNCPSVYVNQVQGSDPSNSNCGQNINVSETNATNFAGIDPTFNIEELLEGFTNQEQTTTADVQMEDAFTIEELVQGTQNDNNNNTSSLVQMESDIDDLMGDPNQDDTTWIDAMVEPSFTIQELFGGPDITLDEFLDLDFGKL</sequence>
<proteinExistence type="predicted"/>
<name>A0ABM3RPX3_SPIOL</name>